<evidence type="ECO:0008006" key="4">
    <source>
        <dbReference type="Google" id="ProtNLM"/>
    </source>
</evidence>
<evidence type="ECO:0000313" key="2">
    <source>
        <dbReference type="EMBL" id="AUX42260.1"/>
    </source>
</evidence>
<feature type="compositionally biased region" description="Low complexity" evidence="1">
    <location>
        <begin position="155"/>
        <end position="164"/>
    </location>
</feature>
<dbReference type="SUPFAM" id="SSF51430">
    <property type="entry name" value="NAD(P)-linked oxidoreductase"/>
    <property type="match status" value="1"/>
</dbReference>
<protein>
    <recommendedName>
        <fullName evidence="4">NADP-dependent oxidoreductase domain-containing protein</fullName>
    </recommendedName>
</protein>
<reference evidence="2 3" key="1">
    <citation type="submission" date="2015-09" db="EMBL/GenBank/DDBJ databases">
        <title>Sorangium comparison.</title>
        <authorList>
            <person name="Zaburannyi N."/>
            <person name="Bunk B."/>
            <person name="Overmann J."/>
            <person name="Mueller R."/>
        </authorList>
    </citation>
    <scope>NUCLEOTIDE SEQUENCE [LARGE SCALE GENOMIC DNA]</scope>
    <source>
        <strain evidence="2 3">So ce26</strain>
    </source>
</reference>
<evidence type="ECO:0000313" key="3">
    <source>
        <dbReference type="Proteomes" id="UP000238348"/>
    </source>
</evidence>
<organism evidence="2 3">
    <name type="scientific">Sorangium cellulosum</name>
    <name type="common">Polyangium cellulosum</name>
    <dbReference type="NCBI Taxonomy" id="56"/>
    <lineage>
        <taxon>Bacteria</taxon>
        <taxon>Pseudomonadati</taxon>
        <taxon>Myxococcota</taxon>
        <taxon>Polyangia</taxon>
        <taxon>Polyangiales</taxon>
        <taxon>Polyangiaceae</taxon>
        <taxon>Sorangium</taxon>
    </lineage>
</organism>
<feature type="compositionally biased region" description="Low complexity" evidence="1">
    <location>
        <begin position="99"/>
        <end position="114"/>
    </location>
</feature>
<proteinExistence type="predicted"/>
<evidence type="ECO:0000256" key="1">
    <source>
        <dbReference type="SAM" id="MobiDB-lite"/>
    </source>
</evidence>
<gene>
    <name evidence="2" type="ORF">SOCE26_036900</name>
</gene>
<dbReference type="AlphaFoldDB" id="A0A2L0ESL7"/>
<dbReference type="InterPro" id="IPR036812">
    <property type="entry name" value="NAD(P)_OxRdtase_dom_sf"/>
</dbReference>
<dbReference type="Gene3D" id="3.20.20.100">
    <property type="entry name" value="NADP-dependent oxidoreductase domain"/>
    <property type="match status" value="1"/>
</dbReference>
<dbReference type="EMBL" id="CP012673">
    <property type="protein sequence ID" value="AUX42260.1"/>
    <property type="molecule type" value="Genomic_DNA"/>
</dbReference>
<feature type="region of interest" description="Disordered" evidence="1">
    <location>
        <begin position="94"/>
        <end position="164"/>
    </location>
</feature>
<dbReference type="Proteomes" id="UP000238348">
    <property type="component" value="Chromosome"/>
</dbReference>
<name>A0A2L0ESL7_SORCE</name>
<accession>A0A2L0ESL7</accession>
<sequence>MARLGSTRKAMVQSVEAHEVGATPGQAAIAWVSAKGVVPVIGPRTGAQLDDKLAAATLRLTGDQLRRPPASRPALEKRRPLLVLPAAVACSAASKLRRAPAPNRALRGAEAGSPPACPGRRARARRAGSCPSRRSRRRAGRAATGRPLRCRCAPRARAPLARPG</sequence>